<protein>
    <recommendedName>
        <fullName evidence="3">amidase</fullName>
        <ecNumber evidence="3">3.5.1.4</ecNumber>
    </recommendedName>
</protein>
<evidence type="ECO:0000313" key="8">
    <source>
        <dbReference type="EMBL" id="TFK47517.1"/>
    </source>
</evidence>
<feature type="binding site" evidence="6">
    <location>
        <position position="185"/>
    </location>
    <ligand>
        <name>substrate</name>
    </ligand>
</feature>
<evidence type="ECO:0000256" key="6">
    <source>
        <dbReference type="PIRSR" id="PIRSR001221-2"/>
    </source>
</evidence>
<dbReference type="PIRSF" id="PIRSF001221">
    <property type="entry name" value="Amidase_fungi"/>
    <property type="match status" value="1"/>
</dbReference>
<dbReference type="InterPro" id="IPR036928">
    <property type="entry name" value="AS_sf"/>
</dbReference>
<dbReference type="GO" id="GO:0004040">
    <property type="term" value="F:amidase activity"/>
    <property type="evidence" value="ECO:0007669"/>
    <property type="project" value="UniProtKB-EC"/>
</dbReference>
<feature type="binding site" evidence="6">
    <location>
        <begin position="206"/>
        <end position="209"/>
    </location>
    <ligand>
        <name>substrate</name>
    </ligand>
</feature>
<dbReference type="PANTHER" id="PTHR46072:SF10">
    <property type="entry name" value="ACETAMIDASE"/>
    <property type="match status" value="1"/>
</dbReference>
<evidence type="ECO:0000256" key="4">
    <source>
        <dbReference type="ARBA" id="ARBA00022801"/>
    </source>
</evidence>
<dbReference type="InterPro" id="IPR023631">
    <property type="entry name" value="Amidase_dom"/>
</dbReference>
<accession>A0A5C3MRF1</accession>
<comment type="catalytic activity">
    <reaction evidence="1">
        <text>a monocarboxylic acid amide + H2O = a monocarboxylate + NH4(+)</text>
        <dbReference type="Rhea" id="RHEA:12020"/>
        <dbReference type="ChEBI" id="CHEBI:15377"/>
        <dbReference type="ChEBI" id="CHEBI:28938"/>
        <dbReference type="ChEBI" id="CHEBI:35757"/>
        <dbReference type="ChEBI" id="CHEBI:83628"/>
        <dbReference type="EC" id="3.5.1.4"/>
    </reaction>
</comment>
<dbReference type="Gene3D" id="3.90.1300.10">
    <property type="entry name" value="Amidase signature (AS) domain"/>
    <property type="match status" value="1"/>
</dbReference>
<dbReference type="Pfam" id="PF01425">
    <property type="entry name" value="Amidase"/>
    <property type="match status" value="1"/>
</dbReference>
<name>A0A5C3MRF1_9AGAM</name>
<dbReference type="STRING" id="5364.A0A5C3MRF1"/>
<feature type="active site" description="Charge relay system" evidence="5">
    <location>
        <position position="110"/>
    </location>
</feature>
<dbReference type="PROSITE" id="PS00571">
    <property type="entry name" value="AMIDASES"/>
    <property type="match status" value="1"/>
</dbReference>
<dbReference type="PANTHER" id="PTHR46072">
    <property type="entry name" value="AMIDASE-RELATED-RELATED"/>
    <property type="match status" value="1"/>
</dbReference>
<sequence>MLLSYLAYRTACQKKHQDRQAQIDALPTEYHAPLTPFDSHILGRPVSELVAQVQTGRLSPQHILTAYGKKALKAHAELNCLTEVLISDAQGWAESCSRSGPLAGVPVSLKDMVNVRGYDSCLGYAAWVGKPAAYDSAIVRLLRDAGAVPFVKTQIPITLLSYESASDALGTAENPHKKGYSPGGSSGGEGALLAYGGSRVGIGSDVAGSVRVPSHYSGVYTIKCSTTRFVRGGTATSNAGQEGVLAVYSPMTRTLEDLEYFWKAIMSMEPWKYDHTVINLPWRQVQLPEKKVKFGVMWTDGEQTTTFSCIDEFTTTWGTGVVTPSPACQRALQDVVSSIRDSGYQVVSINPPSPYEGFKIASSLIADACDVACKKVMPWENSDPGMVQAMRLYHLPRWAQRLYAWYIRYIRRDAVYAGLIDGWHTKSAKEIFALVAQREAYREKWFDFWKETGVDLIVTCPNAMPAVPHKGMKHAFTNCLYSFLFNLLDYSAGVMPVTKVDKELDALDPKFKPRNAIEAGAYKLYDAEKMEGLPVGVQIVGQRLQEEKVMEGMKLIQKLLIGDGKEYELLHT</sequence>
<evidence type="ECO:0000256" key="3">
    <source>
        <dbReference type="ARBA" id="ARBA00012922"/>
    </source>
</evidence>
<dbReference type="EC" id="3.5.1.4" evidence="3"/>
<reference evidence="8 9" key="1">
    <citation type="journal article" date="2019" name="Nat. Ecol. Evol.">
        <title>Megaphylogeny resolves global patterns of mushroom evolution.</title>
        <authorList>
            <person name="Varga T."/>
            <person name="Krizsan K."/>
            <person name="Foldi C."/>
            <person name="Dima B."/>
            <person name="Sanchez-Garcia M."/>
            <person name="Sanchez-Ramirez S."/>
            <person name="Szollosi G.J."/>
            <person name="Szarkandi J.G."/>
            <person name="Papp V."/>
            <person name="Albert L."/>
            <person name="Andreopoulos W."/>
            <person name="Angelini C."/>
            <person name="Antonin V."/>
            <person name="Barry K.W."/>
            <person name="Bougher N.L."/>
            <person name="Buchanan P."/>
            <person name="Buyck B."/>
            <person name="Bense V."/>
            <person name="Catcheside P."/>
            <person name="Chovatia M."/>
            <person name="Cooper J."/>
            <person name="Damon W."/>
            <person name="Desjardin D."/>
            <person name="Finy P."/>
            <person name="Geml J."/>
            <person name="Haridas S."/>
            <person name="Hughes K."/>
            <person name="Justo A."/>
            <person name="Karasinski D."/>
            <person name="Kautmanova I."/>
            <person name="Kiss B."/>
            <person name="Kocsube S."/>
            <person name="Kotiranta H."/>
            <person name="LaButti K.M."/>
            <person name="Lechner B.E."/>
            <person name="Liimatainen K."/>
            <person name="Lipzen A."/>
            <person name="Lukacs Z."/>
            <person name="Mihaltcheva S."/>
            <person name="Morgado L.N."/>
            <person name="Niskanen T."/>
            <person name="Noordeloos M.E."/>
            <person name="Ohm R.A."/>
            <person name="Ortiz-Santana B."/>
            <person name="Ovrebo C."/>
            <person name="Racz N."/>
            <person name="Riley R."/>
            <person name="Savchenko A."/>
            <person name="Shiryaev A."/>
            <person name="Soop K."/>
            <person name="Spirin V."/>
            <person name="Szebenyi C."/>
            <person name="Tomsovsky M."/>
            <person name="Tulloss R.E."/>
            <person name="Uehling J."/>
            <person name="Grigoriev I.V."/>
            <person name="Vagvolgyi C."/>
            <person name="Papp T."/>
            <person name="Martin F.M."/>
            <person name="Miettinen O."/>
            <person name="Hibbett D.S."/>
            <person name="Nagy L.G."/>
        </authorList>
    </citation>
    <scope>NUCLEOTIDE SEQUENCE [LARGE SCALE GENOMIC DNA]</scope>
    <source>
        <strain evidence="8 9">OMC1185</strain>
    </source>
</reference>
<dbReference type="OrthoDB" id="6428749at2759"/>
<comment type="similarity">
    <text evidence="2">Belongs to the amidase family.</text>
</comment>
<feature type="active site" description="Acyl-ester intermediate" evidence="5">
    <location>
        <position position="209"/>
    </location>
</feature>
<keyword evidence="9" id="KW-1185">Reference proteome</keyword>
<evidence type="ECO:0000256" key="5">
    <source>
        <dbReference type="PIRSR" id="PIRSR001221-1"/>
    </source>
</evidence>
<organism evidence="8 9">
    <name type="scientific">Heliocybe sulcata</name>
    <dbReference type="NCBI Taxonomy" id="5364"/>
    <lineage>
        <taxon>Eukaryota</taxon>
        <taxon>Fungi</taxon>
        <taxon>Dikarya</taxon>
        <taxon>Basidiomycota</taxon>
        <taxon>Agaricomycotina</taxon>
        <taxon>Agaricomycetes</taxon>
        <taxon>Gloeophyllales</taxon>
        <taxon>Gloeophyllaceae</taxon>
        <taxon>Heliocybe</taxon>
    </lineage>
</organism>
<feature type="binding site" evidence="6">
    <location>
        <position position="159"/>
    </location>
    <ligand>
        <name>substrate</name>
    </ligand>
</feature>
<evidence type="ECO:0000256" key="2">
    <source>
        <dbReference type="ARBA" id="ARBA00009199"/>
    </source>
</evidence>
<gene>
    <name evidence="8" type="ORF">OE88DRAFT_765914</name>
</gene>
<evidence type="ECO:0000313" key="9">
    <source>
        <dbReference type="Proteomes" id="UP000305948"/>
    </source>
</evidence>
<dbReference type="Proteomes" id="UP000305948">
    <property type="component" value="Unassembled WGS sequence"/>
</dbReference>
<dbReference type="SUPFAM" id="SSF75304">
    <property type="entry name" value="Amidase signature (AS) enzymes"/>
    <property type="match status" value="1"/>
</dbReference>
<keyword evidence="4" id="KW-0378">Hydrolase</keyword>
<evidence type="ECO:0000259" key="7">
    <source>
        <dbReference type="Pfam" id="PF01425"/>
    </source>
</evidence>
<dbReference type="AlphaFoldDB" id="A0A5C3MRF1"/>
<dbReference type="InterPro" id="IPR020556">
    <property type="entry name" value="Amidase_CS"/>
</dbReference>
<dbReference type="FunFam" id="3.90.1300.10:FF:000003">
    <property type="entry name" value="Amidase signature enzyme"/>
    <property type="match status" value="1"/>
</dbReference>
<dbReference type="EMBL" id="ML213523">
    <property type="protein sequence ID" value="TFK47517.1"/>
    <property type="molecule type" value="Genomic_DNA"/>
</dbReference>
<proteinExistence type="inferred from homology"/>
<feature type="domain" description="Amidase" evidence="7">
    <location>
        <begin position="63"/>
        <end position="549"/>
    </location>
</feature>
<feature type="active site" description="Charge relay system" evidence="5">
    <location>
        <position position="185"/>
    </location>
</feature>
<evidence type="ECO:0000256" key="1">
    <source>
        <dbReference type="ARBA" id="ARBA00001311"/>
    </source>
</evidence>